<evidence type="ECO:0000256" key="1">
    <source>
        <dbReference type="SAM" id="MobiDB-lite"/>
    </source>
</evidence>
<comment type="caution">
    <text evidence="3">The sequence shown here is derived from an EMBL/GenBank/DDBJ whole genome shotgun (WGS) entry which is preliminary data.</text>
</comment>
<dbReference type="GeneID" id="32581338"/>
<name>A0A176YYB5_9BRAD</name>
<evidence type="ECO:0000256" key="2">
    <source>
        <dbReference type="SAM" id="Phobius"/>
    </source>
</evidence>
<dbReference type="EMBL" id="LSEF01000080">
    <property type="protein sequence ID" value="OAF12783.1"/>
    <property type="molecule type" value="Genomic_DNA"/>
</dbReference>
<feature type="region of interest" description="Disordered" evidence="1">
    <location>
        <begin position="83"/>
        <end position="102"/>
    </location>
</feature>
<keyword evidence="2" id="KW-0812">Transmembrane</keyword>
<organism evidence="3 4">
    <name type="scientific">Bradyrhizobium neotropicale</name>
    <dbReference type="NCBI Taxonomy" id="1497615"/>
    <lineage>
        <taxon>Bacteria</taxon>
        <taxon>Pseudomonadati</taxon>
        <taxon>Pseudomonadota</taxon>
        <taxon>Alphaproteobacteria</taxon>
        <taxon>Hyphomicrobiales</taxon>
        <taxon>Nitrobacteraceae</taxon>
        <taxon>Bradyrhizobium</taxon>
    </lineage>
</organism>
<dbReference type="RefSeq" id="WP_063680102.1">
    <property type="nucleotide sequence ID" value="NZ_LSEF01000080.1"/>
</dbReference>
<reference evidence="3 4" key="1">
    <citation type="submission" date="2016-02" db="EMBL/GenBank/DDBJ databases">
        <title>Draft genome sequence of the strain BR 10247T Bradyrhizobium neotropicale isolated from nodules of Centrolobium paraense.</title>
        <authorList>
            <person name="Simoes-Araujo J.L."/>
            <person name="Barauna A.C."/>
            <person name="Silva K."/>
            <person name="Zilli J.E."/>
        </authorList>
    </citation>
    <scope>NUCLEOTIDE SEQUENCE [LARGE SCALE GENOMIC DNA]</scope>
    <source>
        <strain evidence="3 4">BR 10247</strain>
    </source>
</reference>
<sequence length="102" mass="10962">MAVAFILIVASALVGAASGFVFRIWALVLIAPVVAIFSAIVLRSYEFGLVAGVTTIATCLAICQLAYLAATYLLHAPDVSAHHEIDGEPGEEREQKIRRQHK</sequence>
<accession>A0A176YYB5</accession>
<keyword evidence="4" id="KW-1185">Reference proteome</keyword>
<evidence type="ECO:0000313" key="3">
    <source>
        <dbReference type="EMBL" id="OAF12783.1"/>
    </source>
</evidence>
<feature type="transmembrane region" description="Helical" evidence="2">
    <location>
        <begin position="25"/>
        <end position="42"/>
    </location>
</feature>
<keyword evidence="2" id="KW-1133">Transmembrane helix</keyword>
<protein>
    <submittedName>
        <fullName evidence="3">Uncharacterized protein</fullName>
    </submittedName>
</protein>
<feature type="transmembrane region" description="Helical" evidence="2">
    <location>
        <begin position="49"/>
        <end position="70"/>
    </location>
</feature>
<keyword evidence="2" id="KW-0472">Membrane</keyword>
<dbReference type="AlphaFoldDB" id="A0A176YYB5"/>
<evidence type="ECO:0000313" key="4">
    <source>
        <dbReference type="Proteomes" id="UP000077173"/>
    </source>
</evidence>
<dbReference type="Proteomes" id="UP000077173">
    <property type="component" value="Unassembled WGS sequence"/>
</dbReference>
<gene>
    <name evidence="3" type="ORF">AXW67_19385</name>
</gene>
<proteinExistence type="predicted"/>